<evidence type="ECO:0000313" key="2">
    <source>
        <dbReference type="EMBL" id="GAA4622915.1"/>
    </source>
</evidence>
<keyword evidence="3" id="KW-1185">Reference proteome</keyword>
<feature type="compositionally biased region" description="Basic and acidic residues" evidence="1">
    <location>
        <begin position="55"/>
        <end position="75"/>
    </location>
</feature>
<evidence type="ECO:0000256" key="1">
    <source>
        <dbReference type="SAM" id="MobiDB-lite"/>
    </source>
</evidence>
<dbReference type="EMBL" id="BAABHK010000002">
    <property type="protein sequence ID" value="GAA4622915.1"/>
    <property type="molecule type" value="Genomic_DNA"/>
</dbReference>
<name>A0ABP8U6G7_9ACTN</name>
<feature type="region of interest" description="Disordered" evidence="1">
    <location>
        <begin position="42"/>
        <end position="79"/>
    </location>
</feature>
<dbReference type="Proteomes" id="UP001501442">
    <property type="component" value="Unassembled WGS sequence"/>
</dbReference>
<sequence length="364" mass="40002">MGIRRCRGVREVRKVAAPYGVGAGRPGVPLGDLGEDAGGPLVGVRLVGSGGGHRQQRDDPVHQDGGDRPTRKDLCEPLGVPEEERLDLGVRQPFAEEVLVVDPVAEPLQCVTGVAGPLGRTLDGDQEGIDRRLEDLPSGNAARQAWRRVDDLQDEVDRPVTRRSCRSLRPAGTEFLRPWCEGPRHRRAVRSEDLPTADHVQIDLDRPPAVPVERPQVNDLPGGVARQVDDDVLTEVGGEGPPRQVLRVVRAPVLPVLGRPLRAPAAGAGHPQVPHRAVLDERVDEIAPAEGPPNRLGDHGLLVHPRGAHGPRQHLMRRPQRTRAQHRGILTDRAAHRVEERPLPHRRRIPVQHISLQRHHVLQQ</sequence>
<gene>
    <name evidence="2" type="ORF">GCM10023196_017000</name>
</gene>
<reference evidence="3" key="1">
    <citation type="journal article" date="2019" name="Int. J. Syst. Evol. Microbiol.">
        <title>The Global Catalogue of Microorganisms (GCM) 10K type strain sequencing project: providing services to taxonomists for standard genome sequencing and annotation.</title>
        <authorList>
            <consortium name="The Broad Institute Genomics Platform"/>
            <consortium name="The Broad Institute Genome Sequencing Center for Infectious Disease"/>
            <person name="Wu L."/>
            <person name="Ma J."/>
        </authorList>
    </citation>
    <scope>NUCLEOTIDE SEQUENCE [LARGE SCALE GENOMIC DNA]</scope>
    <source>
        <strain evidence="3">JCM 17939</strain>
    </source>
</reference>
<proteinExistence type="predicted"/>
<accession>A0ABP8U6G7</accession>
<protein>
    <submittedName>
        <fullName evidence="2">Uncharacterized protein</fullName>
    </submittedName>
</protein>
<comment type="caution">
    <text evidence="2">The sequence shown here is derived from an EMBL/GenBank/DDBJ whole genome shotgun (WGS) entry which is preliminary data.</text>
</comment>
<evidence type="ECO:0000313" key="3">
    <source>
        <dbReference type="Proteomes" id="UP001501442"/>
    </source>
</evidence>
<organism evidence="2 3">
    <name type="scientific">Actinoallomurus vinaceus</name>
    <dbReference type="NCBI Taxonomy" id="1080074"/>
    <lineage>
        <taxon>Bacteria</taxon>
        <taxon>Bacillati</taxon>
        <taxon>Actinomycetota</taxon>
        <taxon>Actinomycetes</taxon>
        <taxon>Streptosporangiales</taxon>
        <taxon>Thermomonosporaceae</taxon>
        <taxon>Actinoallomurus</taxon>
    </lineage>
</organism>